<dbReference type="AlphaFoldDB" id="A0A7J7JLC9"/>
<organism evidence="3 4">
    <name type="scientific">Bugula neritina</name>
    <name type="common">Brown bryozoan</name>
    <name type="synonym">Sertularia neritina</name>
    <dbReference type="NCBI Taxonomy" id="10212"/>
    <lineage>
        <taxon>Eukaryota</taxon>
        <taxon>Metazoa</taxon>
        <taxon>Spiralia</taxon>
        <taxon>Lophotrochozoa</taxon>
        <taxon>Bryozoa</taxon>
        <taxon>Gymnolaemata</taxon>
        <taxon>Cheilostomatida</taxon>
        <taxon>Flustrina</taxon>
        <taxon>Buguloidea</taxon>
        <taxon>Bugulidae</taxon>
        <taxon>Bugula</taxon>
    </lineage>
</organism>
<dbReference type="EMBL" id="VXIV02002150">
    <property type="protein sequence ID" value="KAF6027080.1"/>
    <property type="molecule type" value="Genomic_DNA"/>
</dbReference>
<accession>A0A7J7JLC9</accession>
<evidence type="ECO:0000313" key="4">
    <source>
        <dbReference type="Proteomes" id="UP000593567"/>
    </source>
</evidence>
<comment type="caution">
    <text evidence="3">The sequence shown here is derived from an EMBL/GenBank/DDBJ whole genome shotgun (WGS) entry which is preliminary data.</text>
</comment>
<keyword evidence="4" id="KW-1185">Reference proteome</keyword>
<proteinExistence type="predicted"/>
<feature type="compositionally biased region" description="Polar residues" evidence="2">
    <location>
        <begin position="85"/>
        <end position="101"/>
    </location>
</feature>
<protein>
    <submittedName>
        <fullName evidence="3">Uncharacterized protein</fullName>
    </submittedName>
</protein>
<gene>
    <name evidence="3" type="ORF">EB796_014606</name>
</gene>
<sequence length="294" mass="32707">MFRKLKQKIEQEGSPNAKVKVSESAEKSITNSFNDSTDETQTVSAHKQINFTDDPDATASSVTSNRDDSSGDVTSGADTVITMAPVNSTGSEVAPSTLTKEPTSRRANLAATVLKYGEEISEKNQLISQLEMKISLLLENQTEMRLPQLQVLICGQNWLHVKSKNELKYKSELERQSVHISELEISLKTLELNGAKYKDKLTDLEVKLAEKHEEVLQLSKQLESSKHMVSTVNSELSSLQAQVVTLQDTLEEKNRFLETMKSRNKSDSSVTSTISASLKSVRTQSTFLMHLNNK</sequence>
<dbReference type="Proteomes" id="UP000593567">
    <property type="component" value="Unassembled WGS sequence"/>
</dbReference>
<feature type="region of interest" description="Disordered" evidence="2">
    <location>
        <begin position="1"/>
        <end position="104"/>
    </location>
</feature>
<evidence type="ECO:0000256" key="1">
    <source>
        <dbReference type="SAM" id="Coils"/>
    </source>
</evidence>
<reference evidence="3" key="1">
    <citation type="submission" date="2020-06" db="EMBL/GenBank/DDBJ databases">
        <title>Draft genome of Bugula neritina, a colonial animal packing powerful symbionts and potential medicines.</title>
        <authorList>
            <person name="Rayko M."/>
        </authorList>
    </citation>
    <scope>NUCLEOTIDE SEQUENCE [LARGE SCALE GENOMIC DNA]</scope>
    <source>
        <strain evidence="3">Kwan_BN1</strain>
    </source>
</reference>
<keyword evidence="1" id="KW-0175">Coiled coil</keyword>
<evidence type="ECO:0000256" key="2">
    <source>
        <dbReference type="SAM" id="MobiDB-lite"/>
    </source>
</evidence>
<evidence type="ECO:0000313" key="3">
    <source>
        <dbReference type="EMBL" id="KAF6027080.1"/>
    </source>
</evidence>
<name>A0A7J7JLC9_BUGNE</name>
<feature type="compositionally biased region" description="Polar residues" evidence="2">
    <location>
        <begin position="27"/>
        <end position="51"/>
    </location>
</feature>
<feature type="coiled-coil region" evidence="1">
    <location>
        <begin position="173"/>
        <end position="221"/>
    </location>
</feature>